<sequence length="465" mass="50982">MVIVEACQLALPNPSLSYPFPPPHITSFLFDPNSLSLALHHSDTSLSLYPSFSPLSLSSFPPPSSLIPAPTSSAAFLHLHHPSSPNPFSVFLTTSPFHGGTSVLLRFFMFNPTRKVCSKLRVRSTHRDLKVDDKRFGVVFAVSHGVSLKLEGGSNVFALYSVSNSKIWVFAVKLVTEFEEVKLMKCAVIDCVFPVFSISIKFGHLILGEENGVRVLPLRSLVKGKTKKDGRVNSRRNVNVGVEKSGSKLHNGLIQGPNGTELVVYPNRHRVHNVEAAEGSLTDELYDGVEGKTGKHTESVKLRTMKFRLGSKECGECFLAFNIEEAKNLEPSKKLEKPPKAISIQALSPSKFLVLDSTGVLHLLSFPSSARGSESPYQMKQLTQKMKVCKFSVLPGAQAVWISDGQYTVHEIVLPDEETSNSETDGKEEVKRAIFTSEKIQDVVLVAIDAILILGQGSMFAYATS</sequence>
<gene>
    <name evidence="1" type="ORF">OLC1_LOCUS18297</name>
</gene>
<keyword evidence="2" id="KW-1185">Reference proteome</keyword>
<name>A0AAV1DS25_OLDCO</name>
<proteinExistence type="predicted"/>
<accession>A0AAV1DS25</accession>
<dbReference type="PANTHER" id="PTHR37383:SF1">
    <property type="entry name" value="OS01G0694200 PROTEIN"/>
    <property type="match status" value="1"/>
</dbReference>
<dbReference type="Proteomes" id="UP001161247">
    <property type="component" value="Chromosome 6"/>
</dbReference>
<protein>
    <submittedName>
        <fullName evidence="1">OLC1v1010778C2</fullName>
    </submittedName>
</protein>
<dbReference type="PANTHER" id="PTHR37383">
    <property type="entry name" value="OS01G0694200 PROTEIN"/>
    <property type="match status" value="1"/>
</dbReference>
<evidence type="ECO:0000313" key="2">
    <source>
        <dbReference type="Proteomes" id="UP001161247"/>
    </source>
</evidence>
<evidence type="ECO:0000313" key="1">
    <source>
        <dbReference type="EMBL" id="CAI9110708.1"/>
    </source>
</evidence>
<dbReference type="EMBL" id="OX459123">
    <property type="protein sequence ID" value="CAI9110708.1"/>
    <property type="molecule type" value="Genomic_DNA"/>
</dbReference>
<organism evidence="1 2">
    <name type="scientific">Oldenlandia corymbosa var. corymbosa</name>
    <dbReference type="NCBI Taxonomy" id="529605"/>
    <lineage>
        <taxon>Eukaryota</taxon>
        <taxon>Viridiplantae</taxon>
        <taxon>Streptophyta</taxon>
        <taxon>Embryophyta</taxon>
        <taxon>Tracheophyta</taxon>
        <taxon>Spermatophyta</taxon>
        <taxon>Magnoliopsida</taxon>
        <taxon>eudicotyledons</taxon>
        <taxon>Gunneridae</taxon>
        <taxon>Pentapetalae</taxon>
        <taxon>asterids</taxon>
        <taxon>lamiids</taxon>
        <taxon>Gentianales</taxon>
        <taxon>Rubiaceae</taxon>
        <taxon>Rubioideae</taxon>
        <taxon>Spermacoceae</taxon>
        <taxon>Hedyotis-Oldenlandia complex</taxon>
        <taxon>Oldenlandia</taxon>
    </lineage>
</organism>
<dbReference type="AlphaFoldDB" id="A0AAV1DS25"/>
<reference evidence="1" key="1">
    <citation type="submission" date="2023-03" db="EMBL/GenBank/DDBJ databases">
        <authorList>
            <person name="Julca I."/>
        </authorList>
    </citation>
    <scope>NUCLEOTIDE SEQUENCE</scope>
</reference>